<gene>
    <name evidence="2" type="ORF">PGO_050470</name>
</gene>
<dbReference type="OMA" id="CYEDMFH"/>
<dbReference type="OrthoDB" id="372486at2759"/>
<feature type="compositionally biased region" description="Low complexity" evidence="1">
    <location>
        <begin position="627"/>
        <end position="636"/>
    </location>
</feature>
<evidence type="ECO:0000313" key="3">
    <source>
        <dbReference type="Proteomes" id="UP000195521"/>
    </source>
</evidence>
<dbReference type="AlphaFoldDB" id="A0A1Y1JEJ9"/>
<dbReference type="Proteomes" id="UP000195521">
    <property type="component" value="Unassembled WGS sequence"/>
</dbReference>
<name>A0A1Y1JEJ9_PLAGO</name>
<proteinExistence type="predicted"/>
<dbReference type="GeneID" id="39746349"/>
<feature type="region of interest" description="Disordered" evidence="1">
    <location>
        <begin position="501"/>
        <end position="530"/>
    </location>
</feature>
<dbReference type="EMBL" id="BDQF01000006">
    <property type="protein sequence ID" value="GAW79637.1"/>
    <property type="molecule type" value="Genomic_DNA"/>
</dbReference>
<feature type="compositionally biased region" description="Basic and acidic residues" evidence="1">
    <location>
        <begin position="640"/>
        <end position="656"/>
    </location>
</feature>
<keyword evidence="3" id="KW-1185">Reference proteome</keyword>
<feature type="region of interest" description="Disordered" evidence="1">
    <location>
        <begin position="627"/>
        <end position="665"/>
    </location>
</feature>
<feature type="region of interest" description="Disordered" evidence="1">
    <location>
        <begin position="1"/>
        <end position="21"/>
    </location>
</feature>
<evidence type="ECO:0000256" key="1">
    <source>
        <dbReference type="SAM" id="MobiDB-lite"/>
    </source>
</evidence>
<organism evidence="2 3">
    <name type="scientific">Plasmodium gonderi</name>
    <dbReference type="NCBI Taxonomy" id="77519"/>
    <lineage>
        <taxon>Eukaryota</taxon>
        <taxon>Sar</taxon>
        <taxon>Alveolata</taxon>
        <taxon>Apicomplexa</taxon>
        <taxon>Aconoidasida</taxon>
        <taxon>Haemosporida</taxon>
        <taxon>Plasmodiidae</taxon>
        <taxon>Plasmodium</taxon>
        <taxon>Plasmodium (Plasmodium)</taxon>
    </lineage>
</organism>
<dbReference type="RefSeq" id="XP_028542226.1">
    <property type="nucleotide sequence ID" value="XM_028686425.1"/>
</dbReference>
<evidence type="ECO:0000313" key="2">
    <source>
        <dbReference type="EMBL" id="GAW79637.1"/>
    </source>
</evidence>
<accession>A0A1Y1JEJ9</accession>
<feature type="compositionally biased region" description="Basic and acidic residues" evidence="1">
    <location>
        <begin position="11"/>
        <end position="21"/>
    </location>
</feature>
<feature type="compositionally biased region" description="Polar residues" evidence="1">
    <location>
        <begin position="507"/>
        <end position="522"/>
    </location>
</feature>
<protein>
    <submittedName>
        <fullName evidence="2">Uncharacterized protein</fullName>
    </submittedName>
</protein>
<comment type="caution">
    <text evidence="2">The sequence shown here is derived from an EMBL/GenBank/DDBJ whole genome shotgun (WGS) entry which is preliminary data.</text>
</comment>
<sequence length="696" mass="80534">MQDNKAQGIRSSKEPFRRMNYELRPRGNRVKSYRIPETFSSSDGEVDKSYYDEVKYLNKDQMKAYICKMKKEIDEYKMREMNYVIEIKYLRRKIERLKGMLENDKFLLKHQRAFSLRSQDGFSLKSGINEINSEYTGSHSRWYKRNNISEGNFRDSSFTQKYRGGGEGCYNYRFRKDSFFDERCSNVSIKRINDSIHKNKPMSVNNFTDGCREISRRSEGNQMIFPMKAKKERNHSSSNSCRINSMKDNYVKSHNISRSGKNDKKMNMVTMGRGFDPLLSNRSYSSTSKFQLKKHLISNSNNIRNMSTDINSTITKDIKNYYNSKQSIMSGASQKMFSASLASVRKFSNLYNGREGRTHFQKECFSIKNLSKLTPNEIKKKLNCDLFDYAHHQRILSKKYISPYAFKKKTNMSRISICKKGIQHSGSNTNSATLGKNNVPIPAPCEGKEIISRPTEYLSNQNDKADSDCVKNTEEMQNDEKMDESQDSTDSIKRIKSYLDTQRGKKNSSCRMNKQGATLTSQRSKEISSRTVLTNRGTLSNRNILTSKSEKHTDQNLNTNNAIPVKLRDGAHLKKEEKKKKPNVHTDVKKNVDVGIKSIFKKELEELKRRKDILISKRNDCCDISFGSSSSSSKSSYNFQDDKVGHEHVENREKISSKQSKTMSNPLKESNILNISFNDLDKRISNLKNYLKNTNK</sequence>
<reference evidence="3" key="1">
    <citation type="submission" date="2017-04" db="EMBL/GenBank/DDBJ databases">
        <title>Plasmodium gonderi genome.</title>
        <authorList>
            <person name="Arisue N."/>
            <person name="Honma H."/>
            <person name="Kawai S."/>
            <person name="Tougan T."/>
            <person name="Tanabe K."/>
            <person name="Horii T."/>
        </authorList>
    </citation>
    <scope>NUCLEOTIDE SEQUENCE [LARGE SCALE GENOMIC DNA]</scope>
    <source>
        <strain evidence="3">ATCC 30045</strain>
    </source>
</reference>